<sequence length="473" mass="52581">MTKRSAHDADKPFWPIFTLPKRQRQVRRAASPTPSPSEPTPAPLDSSAFPHILERVIDIADYNALLALRTTSRRVSRLVEARLYAHLVVGSMKEYSAGKFVLKQEQSFTAPADRRLPGFPPRRWDEWRPYPGGLCFEWQPAQKRVAKRLRHVLTTLDIIEPSEQLLGWMASYLDPTYVRVCCATEGHYPPGRPFAVGHTLVMFPPTQPAMSVADETFGMFWHFHPATRRVVHHVKAPVVSHQPLLYAPLDDYSAELWDATKEYCVHLDEQGCGACRTRDCKSRRPDAMNAPRGPRTHDEADGAPVRSSLSAGPVFPRHEVLVFSDPAPNLPPRLLSMTQATATKKNGRAARYHTLAVELASLLMRGSMVTLVDLEAARPWLQFDEVNGVELRDELVQATIAALAGRAPFATVFPSLSEFVSDKQAAELAGRLVFTTRTEWEAGLSAEDVAAFTVPQFVASRNEPPGDGQGALP</sequence>
<dbReference type="GeneID" id="87810227"/>
<organism evidence="2 3">
    <name type="scientific">Vanrija pseudolonga</name>
    <dbReference type="NCBI Taxonomy" id="143232"/>
    <lineage>
        <taxon>Eukaryota</taxon>
        <taxon>Fungi</taxon>
        <taxon>Dikarya</taxon>
        <taxon>Basidiomycota</taxon>
        <taxon>Agaricomycotina</taxon>
        <taxon>Tremellomycetes</taxon>
        <taxon>Trichosporonales</taxon>
        <taxon>Trichosporonaceae</taxon>
        <taxon>Vanrija</taxon>
    </lineage>
</organism>
<feature type="region of interest" description="Disordered" evidence="1">
    <location>
        <begin position="280"/>
        <end position="306"/>
    </location>
</feature>
<keyword evidence="3" id="KW-1185">Reference proteome</keyword>
<proteinExistence type="predicted"/>
<dbReference type="Proteomes" id="UP000827549">
    <property type="component" value="Chromosome 5"/>
</dbReference>
<dbReference type="EMBL" id="CP086718">
    <property type="protein sequence ID" value="WOO83536.1"/>
    <property type="molecule type" value="Genomic_DNA"/>
</dbReference>
<accession>A0AAF0YFC3</accession>
<dbReference type="AlphaFoldDB" id="A0AAF0YFC3"/>
<evidence type="ECO:0000313" key="3">
    <source>
        <dbReference type="Proteomes" id="UP000827549"/>
    </source>
</evidence>
<feature type="region of interest" description="Disordered" evidence="1">
    <location>
        <begin position="1"/>
        <end position="45"/>
    </location>
</feature>
<evidence type="ECO:0008006" key="4">
    <source>
        <dbReference type="Google" id="ProtNLM"/>
    </source>
</evidence>
<gene>
    <name evidence="2" type="ORF">LOC62_05G007052</name>
</gene>
<reference evidence="2" key="1">
    <citation type="submission" date="2023-10" db="EMBL/GenBank/DDBJ databases">
        <authorList>
            <person name="Noh H."/>
        </authorList>
    </citation>
    <scope>NUCLEOTIDE SEQUENCE</scope>
    <source>
        <strain evidence="2">DUCC4014</strain>
    </source>
</reference>
<dbReference type="RefSeq" id="XP_062629562.1">
    <property type="nucleotide sequence ID" value="XM_062773578.1"/>
</dbReference>
<evidence type="ECO:0000313" key="2">
    <source>
        <dbReference type="EMBL" id="WOO83536.1"/>
    </source>
</evidence>
<protein>
    <recommendedName>
        <fullName evidence="4">F-box domain-containing protein</fullName>
    </recommendedName>
</protein>
<feature type="compositionally biased region" description="Pro residues" evidence="1">
    <location>
        <begin position="33"/>
        <end position="42"/>
    </location>
</feature>
<feature type="compositionally biased region" description="Basic and acidic residues" evidence="1">
    <location>
        <begin position="1"/>
        <end position="11"/>
    </location>
</feature>
<name>A0AAF0YFC3_9TREE</name>
<evidence type="ECO:0000256" key="1">
    <source>
        <dbReference type="SAM" id="MobiDB-lite"/>
    </source>
</evidence>